<gene>
    <name evidence="2" type="ORF">GCM10022281_05100</name>
</gene>
<evidence type="ECO:0000313" key="3">
    <source>
        <dbReference type="Proteomes" id="UP001424459"/>
    </source>
</evidence>
<name>A0ABP7TNL0_9SPHN</name>
<evidence type="ECO:0000256" key="1">
    <source>
        <dbReference type="SAM" id="MobiDB-lite"/>
    </source>
</evidence>
<organism evidence="2 3">
    <name type="scientific">Sphingomonas rosea</name>
    <dbReference type="NCBI Taxonomy" id="335605"/>
    <lineage>
        <taxon>Bacteria</taxon>
        <taxon>Pseudomonadati</taxon>
        <taxon>Pseudomonadota</taxon>
        <taxon>Alphaproteobacteria</taxon>
        <taxon>Sphingomonadales</taxon>
        <taxon>Sphingomonadaceae</taxon>
        <taxon>Sphingomonas</taxon>
    </lineage>
</organism>
<feature type="compositionally biased region" description="Basic and acidic residues" evidence="1">
    <location>
        <begin position="53"/>
        <end position="64"/>
    </location>
</feature>
<evidence type="ECO:0008006" key="4">
    <source>
        <dbReference type="Google" id="ProtNLM"/>
    </source>
</evidence>
<proteinExistence type="predicted"/>
<dbReference type="RefSeq" id="WP_344695424.1">
    <property type="nucleotide sequence ID" value="NZ_BAABBR010000001.1"/>
</dbReference>
<dbReference type="Proteomes" id="UP001424459">
    <property type="component" value="Unassembled WGS sequence"/>
</dbReference>
<protein>
    <recommendedName>
        <fullName evidence="4">DUF2946 domain-containing protein</fullName>
    </recommendedName>
</protein>
<reference evidence="3" key="1">
    <citation type="journal article" date="2019" name="Int. J. Syst. Evol. Microbiol.">
        <title>The Global Catalogue of Microorganisms (GCM) 10K type strain sequencing project: providing services to taxonomists for standard genome sequencing and annotation.</title>
        <authorList>
            <consortium name="The Broad Institute Genomics Platform"/>
            <consortium name="The Broad Institute Genome Sequencing Center for Infectious Disease"/>
            <person name="Wu L."/>
            <person name="Ma J."/>
        </authorList>
    </citation>
    <scope>NUCLEOTIDE SEQUENCE [LARGE SCALE GENOMIC DNA]</scope>
    <source>
        <strain evidence="3">JCM 17564</strain>
    </source>
</reference>
<feature type="compositionally biased region" description="Basic and acidic residues" evidence="1">
    <location>
        <begin position="75"/>
        <end position="84"/>
    </location>
</feature>
<dbReference type="EMBL" id="BAABBR010000001">
    <property type="protein sequence ID" value="GAA4028980.1"/>
    <property type="molecule type" value="Genomic_DNA"/>
</dbReference>
<keyword evidence="3" id="KW-1185">Reference proteome</keyword>
<accession>A0ABP7TNL0</accession>
<feature type="region of interest" description="Disordered" evidence="1">
    <location>
        <begin position="47"/>
        <end position="85"/>
    </location>
</feature>
<sequence length="142" mass="14240">MIDLRGLWLALLGLGLLMRALVPAGWMPAIDADGIRLVLCSGWQEAPAAPSHDAGRHGPGEGHKMAASHGGGHPSGDEREKADHSAPCTFAASALTAPLPTQGPMLAVAPVVAVIAASVDLARIGQGLAAPPPPSTGPPAHP</sequence>
<comment type="caution">
    <text evidence="2">The sequence shown here is derived from an EMBL/GenBank/DDBJ whole genome shotgun (WGS) entry which is preliminary data.</text>
</comment>
<evidence type="ECO:0000313" key="2">
    <source>
        <dbReference type="EMBL" id="GAA4028980.1"/>
    </source>
</evidence>